<proteinExistence type="predicted"/>
<accession>A0ABV1N916</accession>
<keyword evidence="2" id="KW-0378">Hydrolase</keyword>
<dbReference type="EMBL" id="JBEGCI010000009">
    <property type="protein sequence ID" value="MEQ6889221.1"/>
    <property type="molecule type" value="Genomic_DNA"/>
</dbReference>
<reference evidence="2 3" key="1">
    <citation type="submission" date="2024-05" db="EMBL/GenBank/DDBJ databases">
        <title>Halomonas sp. CS7 16S ribosomal RNA gene Genome sequencing and assembly.</title>
        <authorList>
            <person name="Yook S."/>
        </authorList>
    </citation>
    <scope>NUCLEOTIDE SEQUENCE [LARGE SCALE GENOMIC DNA]</scope>
    <source>
        <strain evidence="2 3">CS7</strain>
    </source>
</reference>
<dbReference type="Pfam" id="PF01750">
    <property type="entry name" value="HycI"/>
    <property type="match status" value="1"/>
</dbReference>
<gene>
    <name evidence="2" type="ORF">ABE957_11100</name>
</gene>
<dbReference type="InterPro" id="IPR000671">
    <property type="entry name" value="Peptidase_A31"/>
</dbReference>
<protein>
    <submittedName>
        <fullName evidence="2">Hydrogenase maturation protease</fullName>
    </submittedName>
</protein>
<feature type="region of interest" description="Disordered" evidence="1">
    <location>
        <begin position="1"/>
        <end position="29"/>
    </location>
</feature>
<dbReference type="NCBIfam" id="TIGR00072">
    <property type="entry name" value="hydrog_prot"/>
    <property type="match status" value="1"/>
</dbReference>
<comment type="caution">
    <text evidence="2">The sequence shown here is derived from an EMBL/GenBank/DDBJ whole genome shotgun (WGS) entry which is preliminary data.</text>
</comment>
<keyword evidence="3" id="KW-1185">Reference proteome</keyword>
<organism evidence="2 3">
    <name type="scientific">Halomonas pelophila</name>
    <dbReference type="NCBI Taxonomy" id="3151122"/>
    <lineage>
        <taxon>Bacteria</taxon>
        <taxon>Pseudomonadati</taxon>
        <taxon>Pseudomonadota</taxon>
        <taxon>Gammaproteobacteria</taxon>
        <taxon>Oceanospirillales</taxon>
        <taxon>Halomonadaceae</taxon>
        <taxon>Halomonas</taxon>
    </lineage>
</organism>
<name>A0ABV1N916_9GAMM</name>
<sequence length="195" mass="20307">MPGENKASDNAPRETKPAETAPCPARPEETDCRPAGHAYLFGLGSPHGSDRLGWLAADALQGALAGRDDVSVECLAQPVDLFLHAVTASDRLLLVDAMRGQGPPGTLRVFAPGELPESGGRLSSLSSLSSHGLDLAGTLALAEALGLFRGGIRIIGIEMPADMPKEEGPDAPAPRLDGATTRRLMEAVLGWLDGR</sequence>
<evidence type="ECO:0000313" key="2">
    <source>
        <dbReference type="EMBL" id="MEQ6889221.1"/>
    </source>
</evidence>
<evidence type="ECO:0000313" key="3">
    <source>
        <dbReference type="Proteomes" id="UP001472978"/>
    </source>
</evidence>
<dbReference type="GO" id="GO:0008233">
    <property type="term" value="F:peptidase activity"/>
    <property type="evidence" value="ECO:0007669"/>
    <property type="project" value="UniProtKB-KW"/>
</dbReference>
<keyword evidence="2" id="KW-0645">Protease</keyword>
<dbReference type="GO" id="GO:0006508">
    <property type="term" value="P:proteolysis"/>
    <property type="evidence" value="ECO:0007669"/>
    <property type="project" value="UniProtKB-KW"/>
</dbReference>
<dbReference type="InterPro" id="IPR023430">
    <property type="entry name" value="Pept_HybD-like_dom_sf"/>
</dbReference>
<dbReference type="Proteomes" id="UP001472978">
    <property type="component" value="Unassembled WGS sequence"/>
</dbReference>
<dbReference type="Gene3D" id="3.40.50.1450">
    <property type="entry name" value="HybD-like"/>
    <property type="match status" value="1"/>
</dbReference>
<dbReference type="SUPFAM" id="SSF53163">
    <property type="entry name" value="HybD-like"/>
    <property type="match status" value="1"/>
</dbReference>
<dbReference type="RefSeq" id="WP_349758760.1">
    <property type="nucleotide sequence ID" value="NZ_JBEGCI010000009.1"/>
</dbReference>
<evidence type="ECO:0000256" key="1">
    <source>
        <dbReference type="SAM" id="MobiDB-lite"/>
    </source>
</evidence>